<dbReference type="PANTHER" id="PTHR11958:SF63">
    <property type="entry name" value="AMINO ACID TRANSPORTER"/>
    <property type="match status" value="1"/>
</dbReference>
<dbReference type="Gene3D" id="1.10.3860.10">
    <property type="entry name" value="Sodium:dicarboxylate symporter"/>
    <property type="match status" value="1"/>
</dbReference>
<protein>
    <submittedName>
        <fullName evidence="7">Cation:dicarboxylase symporter family transporter</fullName>
    </submittedName>
</protein>
<evidence type="ECO:0000313" key="8">
    <source>
        <dbReference type="Proteomes" id="UP000442694"/>
    </source>
</evidence>
<dbReference type="InterPro" id="IPR001991">
    <property type="entry name" value="Na-dicarboxylate_symporter"/>
</dbReference>
<reference evidence="7 8" key="1">
    <citation type="submission" date="2019-10" db="EMBL/GenBank/DDBJ databases">
        <title>New genus of Silvanigrellaceae.</title>
        <authorList>
            <person name="Pitt A."/>
            <person name="Hahn M.W."/>
        </authorList>
    </citation>
    <scope>NUCLEOTIDE SEQUENCE [LARGE SCALE GENOMIC DNA]</scope>
    <source>
        <strain evidence="7 8">33A1-SZDP</strain>
    </source>
</reference>
<feature type="transmembrane region" description="Helical" evidence="6">
    <location>
        <begin position="337"/>
        <end position="354"/>
    </location>
</feature>
<accession>A0A833JED1</accession>
<gene>
    <name evidence="7" type="ORF">GCL57_00220</name>
</gene>
<feature type="transmembrane region" description="Helical" evidence="6">
    <location>
        <begin position="153"/>
        <end position="175"/>
    </location>
</feature>
<dbReference type="EMBL" id="WFLN01000004">
    <property type="protein sequence ID" value="KAB8033154.1"/>
    <property type="molecule type" value="Genomic_DNA"/>
</dbReference>
<feature type="transmembrane region" description="Helical" evidence="6">
    <location>
        <begin position="47"/>
        <end position="68"/>
    </location>
</feature>
<name>A0A833JED1_9BACT</name>
<evidence type="ECO:0000256" key="6">
    <source>
        <dbReference type="SAM" id="Phobius"/>
    </source>
</evidence>
<evidence type="ECO:0000256" key="5">
    <source>
        <dbReference type="ARBA" id="ARBA00023136"/>
    </source>
</evidence>
<sequence>MVKQDNKKFLNFNNINTILIFLSVFLGFFMGTLFPEFMISIRWIGEVFFNMLKMLVLPLIFSALVSAVTSMGSLKKLGSIGLFTFLYILTSVCTAVLIGLFLFNTFKPGVGIDPILILGKDSTLQQNAPMTFEIFITSLFPQNILEAAVKFEIMPVVLFGLAFAIACASCGEAAKSVSVFFTGMRNVFIKMITWVILLSPLGIFSLLGTGVAQSVQEGHLMQDIKGLFLFVVVFGAGLCLQMSWQLLAVKFIAKRALKQFTKNSSAALVTAFGTSSSLATLPLAMDAAEKEKVRDDVNRFVMPFTATINLGSTVMYEASAAIFFAQILGLELSLSHQIIIFITSIVAGMGAAGVPESGLITMVTVLRAVNIPVSSITLLLPLDRILDRFRTMVNTWGNICCASVVNELVQRREKDLLGSKRVANSKTISEK</sequence>
<dbReference type="RefSeq" id="WP_152211242.1">
    <property type="nucleotide sequence ID" value="NZ_WFLN01000004.1"/>
</dbReference>
<dbReference type="AlphaFoldDB" id="A0A833JED1"/>
<keyword evidence="8" id="KW-1185">Reference proteome</keyword>
<dbReference type="PRINTS" id="PR00173">
    <property type="entry name" value="EDTRNSPORT"/>
</dbReference>
<dbReference type="Proteomes" id="UP000442694">
    <property type="component" value="Unassembled WGS sequence"/>
</dbReference>
<feature type="transmembrane region" description="Helical" evidence="6">
    <location>
        <begin position="187"/>
        <end position="207"/>
    </location>
</feature>
<proteinExistence type="predicted"/>
<keyword evidence="2" id="KW-0813">Transport</keyword>
<comment type="subcellular location">
    <subcellularLocation>
        <location evidence="1">Membrane</location>
        <topology evidence="1">Multi-pass membrane protein</topology>
    </subcellularLocation>
</comment>
<comment type="caution">
    <text evidence="7">The sequence shown here is derived from an EMBL/GenBank/DDBJ whole genome shotgun (WGS) entry which is preliminary data.</text>
</comment>
<dbReference type="InterPro" id="IPR036458">
    <property type="entry name" value="Na:dicarbo_symporter_sf"/>
</dbReference>
<keyword evidence="3 6" id="KW-0812">Transmembrane</keyword>
<keyword evidence="4 6" id="KW-1133">Transmembrane helix</keyword>
<evidence type="ECO:0000256" key="4">
    <source>
        <dbReference type="ARBA" id="ARBA00022989"/>
    </source>
</evidence>
<dbReference type="InterPro" id="IPR050746">
    <property type="entry name" value="DAACS"/>
</dbReference>
<dbReference type="SUPFAM" id="SSF118215">
    <property type="entry name" value="Proton glutamate symport protein"/>
    <property type="match status" value="1"/>
</dbReference>
<feature type="transmembrane region" description="Helical" evidence="6">
    <location>
        <begin position="304"/>
        <end position="325"/>
    </location>
</feature>
<evidence type="ECO:0000313" key="7">
    <source>
        <dbReference type="EMBL" id="KAB8033154.1"/>
    </source>
</evidence>
<dbReference type="GO" id="GO:0015293">
    <property type="term" value="F:symporter activity"/>
    <property type="evidence" value="ECO:0007669"/>
    <property type="project" value="InterPro"/>
</dbReference>
<evidence type="ECO:0000256" key="1">
    <source>
        <dbReference type="ARBA" id="ARBA00004141"/>
    </source>
</evidence>
<evidence type="ECO:0000256" key="3">
    <source>
        <dbReference type="ARBA" id="ARBA00022692"/>
    </source>
</evidence>
<organism evidence="7 8">
    <name type="scientific">Fluviispira multicolorata</name>
    <dbReference type="NCBI Taxonomy" id="2654512"/>
    <lineage>
        <taxon>Bacteria</taxon>
        <taxon>Pseudomonadati</taxon>
        <taxon>Bdellovibrionota</taxon>
        <taxon>Oligoflexia</taxon>
        <taxon>Silvanigrellales</taxon>
        <taxon>Silvanigrellaceae</taxon>
        <taxon>Fluviispira</taxon>
    </lineage>
</organism>
<dbReference type="GO" id="GO:0016020">
    <property type="term" value="C:membrane"/>
    <property type="evidence" value="ECO:0007669"/>
    <property type="project" value="UniProtKB-SubCell"/>
</dbReference>
<keyword evidence="5 6" id="KW-0472">Membrane</keyword>
<evidence type="ECO:0000256" key="2">
    <source>
        <dbReference type="ARBA" id="ARBA00022448"/>
    </source>
</evidence>
<dbReference type="PANTHER" id="PTHR11958">
    <property type="entry name" value="SODIUM/DICARBOXYLATE SYMPORTER-RELATED"/>
    <property type="match status" value="1"/>
</dbReference>
<feature type="transmembrane region" description="Helical" evidence="6">
    <location>
        <begin position="12"/>
        <end position="35"/>
    </location>
</feature>
<dbReference type="Pfam" id="PF00375">
    <property type="entry name" value="SDF"/>
    <property type="match status" value="1"/>
</dbReference>
<feature type="transmembrane region" description="Helical" evidence="6">
    <location>
        <begin position="227"/>
        <end position="253"/>
    </location>
</feature>
<feature type="transmembrane region" description="Helical" evidence="6">
    <location>
        <begin position="80"/>
        <end position="103"/>
    </location>
</feature>